<feature type="region of interest" description="Disordered" evidence="1">
    <location>
        <begin position="289"/>
        <end position="310"/>
    </location>
</feature>
<proteinExistence type="predicted"/>
<dbReference type="InParanoid" id="Q22MS0"/>
<evidence type="ECO:0000256" key="1">
    <source>
        <dbReference type="SAM" id="MobiDB-lite"/>
    </source>
</evidence>
<dbReference type="KEGG" id="tet:TTHERM_00030530"/>
<reference evidence="3" key="1">
    <citation type="journal article" date="2006" name="PLoS Biol.">
        <title>Macronuclear genome sequence of the ciliate Tetrahymena thermophila, a model eukaryote.</title>
        <authorList>
            <person name="Eisen J.A."/>
            <person name="Coyne R.S."/>
            <person name="Wu M."/>
            <person name="Wu D."/>
            <person name="Thiagarajan M."/>
            <person name="Wortman J.R."/>
            <person name="Badger J.H."/>
            <person name="Ren Q."/>
            <person name="Amedeo P."/>
            <person name="Jones K.M."/>
            <person name="Tallon L.J."/>
            <person name="Delcher A.L."/>
            <person name="Salzberg S.L."/>
            <person name="Silva J.C."/>
            <person name="Haas B.J."/>
            <person name="Majoros W.H."/>
            <person name="Farzad M."/>
            <person name="Carlton J.M."/>
            <person name="Smith R.K. Jr."/>
            <person name="Garg J."/>
            <person name="Pearlman R.E."/>
            <person name="Karrer K.M."/>
            <person name="Sun L."/>
            <person name="Manning G."/>
            <person name="Elde N.C."/>
            <person name="Turkewitz A.P."/>
            <person name="Asai D.J."/>
            <person name="Wilkes D.E."/>
            <person name="Wang Y."/>
            <person name="Cai H."/>
            <person name="Collins K."/>
            <person name="Stewart B.A."/>
            <person name="Lee S.R."/>
            <person name="Wilamowska K."/>
            <person name="Weinberg Z."/>
            <person name="Ruzzo W.L."/>
            <person name="Wloga D."/>
            <person name="Gaertig J."/>
            <person name="Frankel J."/>
            <person name="Tsao C.-C."/>
            <person name="Gorovsky M.A."/>
            <person name="Keeling P.J."/>
            <person name="Waller R.F."/>
            <person name="Patron N.J."/>
            <person name="Cherry J.M."/>
            <person name="Stover N.A."/>
            <person name="Krieger C.J."/>
            <person name="del Toro C."/>
            <person name="Ryder H.F."/>
            <person name="Williamson S.C."/>
            <person name="Barbeau R.A."/>
            <person name="Hamilton E.P."/>
            <person name="Orias E."/>
        </authorList>
    </citation>
    <scope>NUCLEOTIDE SEQUENCE [LARGE SCALE GENOMIC DNA]</scope>
    <source>
        <strain evidence="3">SB210</strain>
    </source>
</reference>
<accession>Q22MS0</accession>
<keyword evidence="3" id="KW-1185">Reference proteome</keyword>
<organism evidence="2 3">
    <name type="scientific">Tetrahymena thermophila (strain SB210)</name>
    <dbReference type="NCBI Taxonomy" id="312017"/>
    <lineage>
        <taxon>Eukaryota</taxon>
        <taxon>Sar</taxon>
        <taxon>Alveolata</taxon>
        <taxon>Ciliophora</taxon>
        <taxon>Intramacronucleata</taxon>
        <taxon>Oligohymenophorea</taxon>
        <taxon>Hymenostomatida</taxon>
        <taxon>Tetrahymenina</taxon>
        <taxon>Tetrahymenidae</taxon>
        <taxon>Tetrahymena</taxon>
    </lineage>
</organism>
<evidence type="ECO:0000313" key="2">
    <source>
        <dbReference type="EMBL" id="EAR86503.1"/>
    </source>
</evidence>
<name>Q22MS0_TETTS</name>
<dbReference type="Proteomes" id="UP000009168">
    <property type="component" value="Unassembled WGS sequence"/>
</dbReference>
<protein>
    <submittedName>
        <fullName evidence="2">Uncharacterized protein</fullName>
    </submittedName>
</protein>
<dbReference type="EMBL" id="GG662720">
    <property type="protein sequence ID" value="EAR86503.1"/>
    <property type="molecule type" value="Genomic_DNA"/>
</dbReference>
<sequence>MNQGLQTVKNTHPQVYDQLSQLMASMIKLTIDYEQKPLNNINKQFQDCIMNYFFEDFIGDLIKNRFENLTKNQIKNNFMRTISDEMSMKNTNQKAPFKNSSSLKTFSEKKYMLLPQKYIEEIINQKKESEYIQLLCQYILEDIRFSEGELRWRSQIRKKVFSALLLVHFYNGYPIQSIFEMWDNTFPTQSIKNKKKESKKYQKKRIAHSPKIVIEEKLKNQVSKNTSAQYESGKRKCSSIQIIEPPISKKSQIDHYFSNFPCQLQQNSSQILLGSNTLTPLHQLPSFQQQSVSNELETEQSEDSSVKFQSQDQSNTFYEESVYSCNQLGQQNNLCYDTAKFENHLFNQANHIFDFQNQQQESLIEKCQNFLFYSNYDYENQAYQDAMPNYENGYYPSYVESSLNSYQGEFKNFDLNMQYFS</sequence>
<dbReference type="HOGENOM" id="CLU_652993_0_0_1"/>
<gene>
    <name evidence="2" type="ORF">TTHERM_00030530</name>
</gene>
<dbReference type="GeneID" id="7828681"/>
<dbReference type="AlphaFoldDB" id="Q22MS0"/>
<evidence type="ECO:0000313" key="3">
    <source>
        <dbReference type="Proteomes" id="UP000009168"/>
    </source>
</evidence>
<dbReference type="RefSeq" id="XP_976950.1">
    <property type="nucleotide sequence ID" value="XM_971857.2"/>
</dbReference>